<reference evidence="3 4" key="1">
    <citation type="submission" date="2017-02" db="EMBL/GenBank/DDBJ databases">
        <authorList>
            <person name="Jeong S."/>
        </authorList>
    </citation>
    <scope>NUCLEOTIDE SEQUENCE [LARGE SCALE GENOMIC DNA]</scope>
    <source>
        <strain evidence="3 4">RMAR6-6</strain>
    </source>
</reference>
<dbReference type="Proteomes" id="UP000188174">
    <property type="component" value="Chromosome"/>
</dbReference>
<evidence type="ECO:0000313" key="3">
    <source>
        <dbReference type="EMBL" id="AQQ06476.1"/>
    </source>
</evidence>
<dbReference type="InterPro" id="IPR036938">
    <property type="entry name" value="PAP2/HPO_sf"/>
</dbReference>
<proteinExistence type="predicted"/>
<evidence type="ECO:0000256" key="1">
    <source>
        <dbReference type="SAM" id="MobiDB-lite"/>
    </source>
</evidence>
<name>A0ABM6I7Q7_9HYPH</name>
<evidence type="ECO:0000259" key="2">
    <source>
        <dbReference type="SMART" id="SM00014"/>
    </source>
</evidence>
<protein>
    <recommendedName>
        <fullName evidence="2">Phosphatidic acid phosphatase type 2/haloperoxidase domain-containing protein</fullName>
    </recommendedName>
</protein>
<dbReference type="Pfam" id="PF01569">
    <property type="entry name" value="PAP2"/>
    <property type="match status" value="1"/>
</dbReference>
<dbReference type="SUPFAM" id="SSF48317">
    <property type="entry name" value="Acid phosphatase/Vanadium-dependent haloperoxidase"/>
    <property type="match status" value="1"/>
</dbReference>
<accession>A0ABM6I7Q7</accession>
<organism evidence="3 4">
    <name type="scientific">Roseibium algicola</name>
    <dbReference type="NCBI Taxonomy" id="2857014"/>
    <lineage>
        <taxon>Bacteria</taxon>
        <taxon>Pseudomonadati</taxon>
        <taxon>Pseudomonadota</taxon>
        <taxon>Alphaproteobacteria</taxon>
        <taxon>Hyphomicrobiales</taxon>
        <taxon>Stappiaceae</taxon>
        <taxon>Roseibium</taxon>
    </lineage>
</organism>
<keyword evidence="4" id="KW-1185">Reference proteome</keyword>
<dbReference type="SMART" id="SM00014">
    <property type="entry name" value="acidPPc"/>
    <property type="match status" value="1"/>
</dbReference>
<feature type="domain" description="Phosphatidic acid phosphatase type 2/haloperoxidase" evidence="2">
    <location>
        <begin position="148"/>
        <end position="267"/>
    </location>
</feature>
<evidence type="ECO:0000313" key="4">
    <source>
        <dbReference type="Proteomes" id="UP000188174"/>
    </source>
</evidence>
<sequence>MNALITNHDGIAGTWQTVTAAIQENCPEYDAFLGRLSPEVRQSIYALELASRLGFTFKFEGTSSGTAQVWHVNVTSNPDGTDTPLAAYAMLARMSRPTMAIFKKQLDLVANYADLRQDRAAEIIAQLSTPVEFLRSIAFIAPARTPYTIELLATAQGLANLVEMRIKYALACKRPIEFSPQIQPMILTPTHGTLPSGHSTEAFTLARVLWLLLRDAGVVPYDDTIWGKMFMRQASRIAVNRTVAGVHFPVDSEAGAILGLTLGAYFAGRCQGSNEIKGWTFHGDQYPDSRDFDWTQLYDPATHTQKDPGAWADETTTSLTGTTIQSTPLAWLWNRAKQEWLDLREPCAGGSSGGGTLEDGGDGASPLEDDGS</sequence>
<dbReference type="InterPro" id="IPR000326">
    <property type="entry name" value="PAP2/HPO"/>
</dbReference>
<dbReference type="EMBL" id="CP019630">
    <property type="protein sequence ID" value="AQQ06476.1"/>
    <property type="molecule type" value="Genomic_DNA"/>
</dbReference>
<feature type="region of interest" description="Disordered" evidence="1">
    <location>
        <begin position="344"/>
        <end position="372"/>
    </location>
</feature>
<dbReference type="Gene3D" id="1.20.144.10">
    <property type="entry name" value="Phosphatidic acid phosphatase type 2/haloperoxidase"/>
    <property type="match status" value="1"/>
</dbReference>
<gene>
    <name evidence="3" type="ORF">B0E33_25225</name>
</gene>